<dbReference type="AlphaFoldDB" id="A0A6A6T5F0"/>
<sequence length="745" mass="82488">MCHTDSWRMAVSIAAGTKGLVQLGLSLSDLALLIDQGKKFGNFVRITHNDGDLFDFIGETPEALLKRRGLVSTMEMEKRWPKITFVHRGEVVKGKIVESKQAQNEMKAADDRKRPKGKKNGSEDVQAFTWVMVAIVSALDECLPSSDTRELLIQVFVAVLNGDSETENALRVHINVNIESWRSFGCARQLAYSIRTEMRKSLTKLVEGASTIRAISQLNHAEKVDLMQLLVWLLSGEEEGFSALSAVTFAIAEAWKAVRLDLCTDGKPAHEGQACIFYRPDIISASDELAKSLPRSLRGLGSRTLQISWPRNEPHTMIDVLGVGRPLENAMAKAWSYGFEASKDVDLLGQAELPFEDTKEVCYCLDEPPPHALVIKKYSPHIGMLAYHAFPVDLETIYEPLERILEGEPVNSLTWLSRHVEVNHLLRAESAEVKHEKEFIPVFLKYQALVFGFYYGLLGKLICLDLADATAYFRGIWGKQSTTFLAMCTQFSNCLRRESKVSRAHVLYLLSAMYNGRRKVFNANLSMPRLVGVLGPISVLVLPLIRTTDVPEEIWKIAIVDLTIVDLVSDNRDGELLTSDGGGIQFLVADEAPDVVVTSIQQGGSTSKWTVNPHMNILFSGEESSGVVMAARCDGRLVGWFNPLAADILFLSSAYTKSAYEEEGEINAFEVKDEDLRAGKAYQPDLSRDGHKFGVVLSNGSAALRYATAGFYGEIGHEVAIAKTRNELYGAFGRLEAQGQGMIIS</sequence>
<organism evidence="2 3">
    <name type="scientific">Lophiostoma macrostomum CBS 122681</name>
    <dbReference type="NCBI Taxonomy" id="1314788"/>
    <lineage>
        <taxon>Eukaryota</taxon>
        <taxon>Fungi</taxon>
        <taxon>Dikarya</taxon>
        <taxon>Ascomycota</taxon>
        <taxon>Pezizomycotina</taxon>
        <taxon>Dothideomycetes</taxon>
        <taxon>Pleosporomycetidae</taxon>
        <taxon>Pleosporales</taxon>
        <taxon>Lophiostomataceae</taxon>
        <taxon>Lophiostoma</taxon>
    </lineage>
</organism>
<proteinExistence type="predicted"/>
<evidence type="ECO:0000313" key="3">
    <source>
        <dbReference type="Proteomes" id="UP000799324"/>
    </source>
</evidence>
<name>A0A6A6T5F0_9PLEO</name>
<gene>
    <name evidence="2" type="ORF">K491DRAFT_679687</name>
</gene>
<dbReference type="OrthoDB" id="5232280at2759"/>
<feature type="region of interest" description="Disordered" evidence="1">
    <location>
        <begin position="102"/>
        <end position="121"/>
    </location>
</feature>
<accession>A0A6A6T5F0</accession>
<evidence type="ECO:0000256" key="1">
    <source>
        <dbReference type="SAM" id="MobiDB-lite"/>
    </source>
</evidence>
<evidence type="ECO:0000313" key="2">
    <source>
        <dbReference type="EMBL" id="KAF2654421.1"/>
    </source>
</evidence>
<reference evidence="2" key="1">
    <citation type="journal article" date="2020" name="Stud. Mycol.">
        <title>101 Dothideomycetes genomes: a test case for predicting lifestyles and emergence of pathogens.</title>
        <authorList>
            <person name="Haridas S."/>
            <person name="Albert R."/>
            <person name="Binder M."/>
            <person name="Bloem J."/>
            <person name="Labutti K."/>
            <person name="Salamov A."/>
            <person name="Andreopoulos B."/>
            <person name="Baker S."/>
            <person name="Barry K."/>
            <person name="Bills G."/>
            <person name="Bluhm B."/>
            <person name="Cannon C."/>
            <person name="Castanera R."/>
            <person name="Culley D."/>
            <person name="Daum C."/>
            <person name="Ezra D."/>
            <person name="Gonzalez J."/>
            <person name="Henrissat B."/>
            <person name="Kuo A."/>
            <person name="Liang C."/>
            <person name="Lipzen A."/>
            <person name="Lutzoni F."/>
            <person name="Magnuson J."/>
            <person name="Mondo S."/>
            <person name="Nolan M."/>
            <person name="Ohm R."/>
            <person name="Pangilinan J."/>
            <person name="Park H.-J."/>
            <person name="Ramirez L."/>
            <person name="Alfaro M."/>
            <person name="Sun H."/>
            <person name="Tritt A."/>
            <person name="Yoshinaga Y."/>
            <person name="Zwiers L.-H."/>
            <person name="Turgeon B."/>
            <person name="Goodwin S."/>
            <person name="Spatafora J."/>
            <person name="Crous P."/>
            <person name="Grigoriev I."/>
        </authorList>
    </citation>
    <scope>NUCLEOTIDE SEQUENCE</scope>
    <source>
        <strain evidence="2">CBS 122681</strain>
    </source>
</reference>
<protein>
    <submittedName>
        <fullName evidence="2">Uncharacterized protein</fullName>
    </submittedName>
</protein>
<dbReference type="Proteomes" id="UP000799324">
    <property type="component" value="Unassembled WGS sequence"/>
</dbReference>
<dbReference type="EMBL" id="MU004364">
    <property type="protein sequence ID" value="KAF2654421.1"/>
    <property type="molecule type" value="Genomic_DNA"/>
</dbReference>
<keyword evidence="3" id="KW-1185">Reference proteome</keyword>